<evidence type="ECO:0000259" key="1">
    <source>
        <dbReference type="PROSITE" id="PS50172"/>
    </source>
</evidence>
<dbReference type="SUPFAM" id="SSF52113">
    <property type="entry name" value="BRCT domain"/>
    <property type="match status" value="1"/>
</dbReference>
<dbReference type="PROSITE" id="PS50172">
    <property type="entry name" value="BRCT"/>
    <property type="match status" value="1"/>
</dbReference>
<dbReference type="InterPro" id="IPR036420">
    <property type="entry name" value="BRCT_dom_sf"/>
</dbReference>
<sequence length="60" mass="6695">MRRADAEQIVKDNGGEAKSGVAKDLPYLVTHSNEPTAKYKKAQAQKTEIITESQFLEMVE</sequence>
<proteinExistence type="predicted"/>
<dbReference type="Pfam" id="PF00533">
    <property type="entry name" value="BRCT"/>
    <property type="match status" value="1"/>
</dbReference>
<organism evidence="2">
    <name type="scientific">marine sediment metagenome</name>
    <dbReference type="NCBI Taxonomy" id="412755"/>
    <lineage>
        <taxon>unclassified sequences</taxon>
        <taxon>metagenomes</taxon>
        <taxon>ecological metagenomes</taxon>
    </lineage>
</organism>
<feature type="domain" description="BRCT" evidence="1">
    <location>
        <begin position="1"/>
        <end position="60"/>
    </location>
</feature>
<gene>
    <name evidence="2" type="ORF">LCGC14_1737390</name>
</gene>
<accession>A0A0F9H7R4</accession>
<protein>
    <recommendedName>
        <fullName evidence="1">BRCT domain-containing protein</fullName>
    </recommendedName>
</protein>
<dbReference type="InterPro" id="IPR001357">
    <property type="entry name" value="BRCT_dom"/>
</dbReference>
<dbReference type="EMBL" id="LAZR01015848">
    <property type="protein sequence ID" value="KKM07095.1"/>
    <property type="molecule type" value="Genomic_DNA"/>
</dbReference>
<evidence type="ECO:0000313" key="2">
    <source>
        <dbReference type="EMBL" id="KKM07095.1"/>
    </source>
</evidence>
<dbReference type="Gene3D" id="3.40.50.10190">
    <property type="entry name" value="BRCT domain"/>
    <property type="match status" value="1"/>
</dbReference>
<reference evidence="2" key="1">
    <citation type="journal article" date="2015" name="Nature">
        <title>Complex archaea that bridge the gap between prokaryotes and eukaryotes.</title>
        <authorList>
            <person name="Spang A."/>
            <person name="Saw J.H."/>
            <person name="Jorgensen S.L."/>
            <person name="Zaremba-Niedzwiedzka K."/>
            <person name="Martijn J."/>
            <person name="Lind A.E."/>
            <person name="van Eijk R."/>
            <person name="Schleper C."/>
            <person name="Guy L."/>
            <person name="Ettema T.J."/>
        </authorList>
    </citation>
    <scope>NUCLEOTIDE SEQUENCE</scope>
</reference>
<comment type="caution">
    <text evidence="2">The sequence shown here is derived from an EMBL/GenBank/DDBJ whole genome shotgun (WGS) entry which is preliminary data.</text>
</comment>
<dbReference type="AlphaFoldDB" id="A0A0F9H7R4"/>
<name>A0A0F9H7R4_9ZZZZ</name>